<proteinExistence type="predicted"/>
<gene>
    <name evidence="1" type="ORF">ACFSJ0_56600</name>
</gene>
<organism evidence="1 2">
    <name type="scientific">Nonomuraea guangzhouensis</name>
    <dbReference type="NCBI Taxonomy" id="1291555"/>
    <lineage>
        <taxon>Bacteria</taxon>
        <taxon>Bacillati</taxon>
        <taxon>Actinomycetota</taxon>
        <taxon>Actinomycetes</taxon>
        <taxon>Streptosporangiales</taxon>
        <taxon>Streptosporangiaceae</taxon>
        <taxon>Nonomuraea</taxon>
    </lineage>
</organism>
<evidence type="ECO:0000313" key="1">
    <source>
        <dbReference type="EMBL" id="MFD1546549.1"/>
    </source>
</evidence>
<dbReference type="Proteomes" id="UP001597097">
    <property type="component" value="Unassembled WGS sequence"/>
</dbReference>
<evidence type="ECO:0000313" key="2">
    <source>
        <dbReference type="Proteomes" id="UP001597097"/>
    </source>
</evidence>
<dbReference type="EMBL" id="JBHUCM010000067">
    <property type="protein sequence ID" value="MFD1546549.1"/>
    <property type="molecule type" value="Genomic_DNA"/>
</dbReference>
<accession>A0ABW4GVY2</accession>
<name>A0ABW4GVY2_9ACTN</name>
<keyword evidence="2" id="KW-1185">Reference proteome</keyword>
<reference evidence="2" key="1">
    <citation type="journal article" date="2019" name="Int. J. Syst. Evol. Microbiol.">
        <title>The Global Catalogue of Microorganisms (GCM) 10K type strain sequencing project: providing services to taxonomists for standard genome sequencing and annotation.</title>
        <authorList>
            <consortium name="The Broad Institute Genomics Platform"/>
            <consortium name="The Broad Institute Genome Sequencing Center for Infectious Disease"/>
            <person name="Wu L."/>
            <person name="Ma J."/>
        </authorList>
    </citation>
    <scope>NUCLEOTIDE SEQUENCE [LARGE SCALE GENOMIC DNA]</scope>
    <source>
        <strain evidence="2">CGMCC 1.15399</strain>
    </source>
</reference>
<dbReference type="RefSeq" id="WP_219527574.1">
    <property type="nucleotide sequence ID" value="NZ_JAHKRM010000002.1"/>
</dbReference>
<protein>
    <submittedName>
        <fullName evidence="1">Uncharacterized protein</fullName>
    </submittedName>
</protein>
<sequence>MSLRVTCDQEVLTTFHARIAIDHKDGLFADWYEVDHDYYEQLPGHVLHPRVPMPGWW</sequence>
<comment type="caution">
    <text evidence="1">The sequence shown here is derived from an EMBL/GenBank/DDBJ whole genome shotgun (WGS) entry which is preliminary data.</text>
</comment>